<dbReference type="Gene3D" id="2.60.200.10">
    <property type="match status" value="1"/>
</dbReference>
<feature type="domain" description="Interferon regulatory factor-3" evidence="2">
    <location>
        <begin position="217"/>
        <end position="399"/>
    </location>
</feature>
<evidence type="ECO:0000313" key="4">
    <source>
        <dbReference type="Proteomes" id="UP000007110"/>
    </source>
</evidence>
<dbReference type="AlphaFoldDB" id="A0A7M7GKX9"/>
<dbReference type="OMA" id="ACEMVEN"/>
<feature type="compositionally biased region" description="Low complexity" evidence="1">
    <location>
        <begin position="190"/>
        <end position="202"/>
    </location>
</feature>
<proteinExistence type="predicted"/>
<dbReference type="GeneID" id="100891319"/>
<dbReference type="InParanoid" id="A0A7M7GKX9"/>
<dbReference type="GO" id="GO:0003700">
    <property type="term" value="F:DNA-binding transcription factor activity"/>
    <property type="evidence" value="ECO:0007669"/>
    <property type="project" value="InterPro"/>
</dbReference>
<feature type="compositionally biased region" description="Basic and acidic residues" evidence="1">
    <location>
        <begin position="130"/>
        <end position="140"/>
    </location>
</feature>
<dbReference type="FunFam" id="2.60.200.10:FF:000024">
    <property type="entry name" value="Interferon regulatory factor like protein"/>
    <property type="match status" value="1"/>
</dbReference>
<dbReference type="KEGG" id="spu:100891319"/>
<dbReference type="InterPro" id="IPR008984">
    <property type="entry name" value="SMAD_FHA_dom_sf"/>
</dbReference>
<reference evidence="3" key="2">
    <citation type="submission" date="2021-01" db="UniProtKB">
        <authorList>
            <consortium name="EnsemblMetazoa"/>
        </authorList>
    </citation>
    <scope>IDENTIFICATION</scope>
</reference>
<dbReference type="PANTHER" id="PTHR11949:SF52">
    <property type="entry name" value="INTERFERON REGULATORY FACTOR-3 DOMAIN-CONTAINING PROTEIN"/>
    <property type="match status" value="1"/>
</dbReference>
<dbReference type="InterPro" id="IPR019471">
    <property type="entry name" value="Interferon_reg_factor-3"/>
</dbReference>
<feature type="region of interest" description="Disordered" evidence="1">
    <location>
        <begin position="128"/>
        <end position="153"/>
    </location>
</feature>
<organism evidence="3 4">
    <name type="scientific">Strongylocentrotus purpuratus</name>
    <name type="common">Purple sea urchin</name>
    <dbReference type="NCBI Taxonomy" id="7668"/>
    <lineage>
        <taxon>Eukaryota</taxon>
        <taxon>Metazoa</taxon>
        <taxon>Echinodermata</taxon>
        <taxon>Eleutherozoa</taxon>
        <taxon>Echinozoa</taxon>
        <taxon>Echinoidea</taxon>
        <taxon>Euechinoidea</taxon>
        <taxon>Echinacea</taxon>
        <taxon>Camarodonta</taxon>
        <taxon>Echinidea</taxon>
        <taxon>Strongylocentrotidae</taxon>
        <taxon>Strongylocentrotus</taxon>
    </lineage>
</organism>
<dbReference type="Proteomes" id="UP000007110">
    <property type="component" value="Unassembled WGS sequence"/>
</dbReference>
<keyword evidence="4" id="KW-1185">Reference proteome</keyword>
<dbReference type="PANTHER" id="PTHR11949">
    <property type="entry name" value="INTERFERON REGULATORY FACTOR"/>
    <property type="match status" value="1"/>
</dbReference>
<dbReference type="OrthoDB" id="9856880at2759"/>
<accession>A0A7M7GKX9</accession>
<feature type="region of interest" description="Disordered" evidence="1">
    <location>
        <begin position="167"/>
        <end position="202"/>
    </location>
</feature>
<dbReference type="RefSeq" id="XP_003726606.2">
    <property type="nucleotide sequence ID" value="XM_003726558.3"/>
</dbReference>
<dbReference type="SUPFAM" id="SSF49879">
    <property type="entry name" value="SMAD/FHA domain"/>
    <property type="match status" value="1"/>
</dbReference>
<dbReference type="InterPro" id="IPR017855">
    <property type="entry name" value="SMAD-like_dom_sf"/>
</dbReference>
<dbReference type="EnsemblMetazoa" id="XM_003726558">
    <property type="protein sequence ID" value="XP_003726606"/>
    <property type="gene ID" value="LOC100891319"/>
</dbReference>
<dbReference type="Pfam" id="PF10401">
    <property type="entry name" value="IRF-3"/>
    <property type="match status" value="1"/>
</dbReference>
<reference evidence="4" key="1">
    <citation type="submission" date="2015-02" db="EMBL/GenBank/DDBJ databases">
        <title>Genome sequencing for Strongylocentrotus purpuratus.</title>
        <authorList>
            <person name="Murali S."/>
            <person name="Liu Y."/>
            <person name="Vee V."/>
            <person name="English A."/>
            <person name="Wang M."/>
            <person name="Skinner E."/>
            <person name="Han Y."/>
            <person name="Muzny D.M."/>
            <person name="Worley K.C."/>
            <person name="Gibbs R.A."/>
        </authorList>
    </citation>
    <scope>NUCLEOTIDE SEQUENCE</scope>
</reference>
<name>A0A7M7GKX9_STRPU</name>
<evidence type="ECO:0000256" key="1">
    <source>
        <dbReference type="SAM" id="MobiDB-lite"/>
    </source>
</evidence>
<sequence length="428" mass="48307">MSIMNDGADQSSIPDSMDVFDHFFPDGFQQYTDDDVLLDGLSDILTSPSSNNGLTNYDEMNDMEEKSTEVAAIQIYPEHSQNLALWSPSSEPMFSAVPPMPPQAHAVHVVSPDCGFHQSERIYYSLAENEPMRVDSEDVRGTPMAEPNALGESLGSVELNATTTASIQSNDHSHGPSATQRQALPDSGRTQSTSGTTANGTTAEAGGYFSGYELPEFHHFKVSVKFMSKTVLTKDVTERGGCLLHHQPSDQSPVTVPAEVDRIPIPLKEEFKWEKDKQKRFTELIMKGFHRGVEFYSREKNIYARRRSDTKLFWHSNEQKPGLAKELKRYEETEVFNWEKFRETFEARLGLENRTNLRLPSIWFSFAQKWDRESSPITTKLVWARVDPTRACEMVENVTPDGRSTQSLESVHTSHFLFSNEASHSVPQ</sequence>
<protein>
    <recommendedName>
        <fullName evidence="2">Interferon regulatory factor-3 domain-containing protein</fullName>
    </recommendedName>
</protein>
<evidence type="ECO:0000259" key="2">
    <source>
        <dbReference type="SMART" id="SM01243"/>
    </source>
</evidence>
<feature type="compositionally biased region" description="Polar residues" evidence="1">
    <location>
        <begin position="167"/>
        <end position="182"/>
    </location>
</feature>
<evidence type="ECO:0000313" key="3">
    <source>
        <dbReference type="EnsemblMetazoa" id="XP_003726606"/>
    </source>
</evidence>
<dbReference type="SMART" id="SM01243">
    <property type="entry name" value="IRF-3"/>
    <property type="match status" value="1"/>
</dbReference>